<dbReference type="Pfam" id="PF12340">
    <property type="entry name" value="DUF3638"/>
    <property type="match status" value="1"/>
</dbReference>
<dbReference type="GO" id="GO:0006508">
    <property type="term" value="P:proteolysis"/>
    <property type="evidence" value="ECO:0007669"/>
    <property type="project" value="UniProtKB-KW"/>
</dbReference>
<evidence type="ECO:0000259" key="10">
    <source>
        <dbReference type="Pfam" id="PF12359"/>
    </source>
</evidence>
<keyword evidence="7" id="KW-0175">Coiled coil</keyword>
<evidence type="ECO:0000256" key="6">
    <source>
        <dbReference type="ARBA" id="ARBA00022807"/>
    </source>
</evidence>
<dbReference type="InterPro" id="IPR022105">
    <property type="entry name" value="DUF3645"/>
</dbReference>
<evidence type="ECO:0000256" key="4">
    <source>
        <dbReference type="ARBA" id="ARBA00022786"/>
    </source>
</evidence>
<keyword evidence="5" id="KW-0378">Hydrolase</keyword>
<evidence type="ECO:0000256" key="7">
    <source>
        <dbReference type="SAM" id="Coils"/>
    </source>
</evidence>
<evidence type="ECO:0000313" key="13">
    <source>
        <dbReference type="Proteomes" id="UP001303760"/>
    </source>
</evidence>
<evidence type="ECO:0000259" key="9">
    <source>
        <dbReference type="Pfam" id="PF12340"/>
    </source>
</evidence>
<evidence type="ECO:0000256" key="8">
    <source>
        <dbReference type="SAM" id="MobiDB-lite"/>
    </source>
</evidence>
<keyword evidence="6" id="KW-0788">Thiol protease</keyword>
<feature type="domain" description="DUF3638" evidence="9">
    <location>
        <begin position="2066"/>
        <end position="2287"/>
    </location>
</feature>
<dbReference type="PANTHER" id="PTHR13367">
    <property type="entry name" value="UBIQUITIN THIOESTERASE"/>
    <property type="match status" value="1"/>
</dbReference>
<evidence type="ECO:0000259" key="11">
    <source>
        <dbReference type="Pfam" id="PF20255"/>
    </source>
</evidence>
<feature type="region of interest" description="Disordered" evidence="8">
    <location>
        <begin position="2899"/>
        <end position="2924"/>
    </location>
</feature>
<name>A0AAN7CAS6_9PEZI</name>
<dbReference type="InterPro" id="IPR022099">
    <property type="entry name" value="DUF3638"/>
</dbReference>
<accession>A0AAN7CAS6</accession>
<gene>
    <name evidence="12" type="ORF">C8A03DRAFT_33363</name>
</gene>
<evidence type="ECO:0000256" key="2">
    <source>
        <dbReference type="ARBA" id="ARBA00012759"/>
    </source>
</evidence>
<evidence type="ECO:0000313" key="12">
    <source>
        <dbReference type="EMBL" id="KAK4238611.1"/>
    </source>
</evidence>
<reference evidence="12" key="2">
    <citation type="submission" date="2023-05" db="EMBL/GenBank/DDBJ databases">
        <authorList>
            <consortium name="Lawrence Berkeley National Laboratory"/>
            <person name="Steindorff A."/>
            <person name="Hensen N."/>
            <person name="Bonometti L."/>
            <person name="Westerberg I."/>
            <person name="Brannstrom I.O."/>
            <person name="Guillou S."/>
            <person name="Cros-Aarteil S."/>
            <person name="Calhoun S."/>
            <person name="Haridas S."/>
            <person name="Kuo A."/>
            <person name="Mondo S."/>
            <person name="Pangilinan J."/>
            <person name="Riley R."/>
            <person name="Labutti K."/>
            <person name="Andreopoulos B."/>
            <person name="Lipzen A."/>
            <person name="Chen C."/>
            <person name="Yanf M."/>
            <person name="Daum C."/>
            <person name="Ng V."/>
            <person name="Clum A."/>
            <person name="Ohm R."/>
            <person name="Martin F."/>
            <person name="Silar P."/>
            <person name="Natvig D."/>
            <person name="Lalanne C."/>
            <person name="Gautier V."/>
            <person name="Ament-Velasquez S.L."/>
            <person name="Kruys A."/>
            <person name="Hutchinson M.I."/>
            <person name="Powell A.J."/>
            <person name="Barry K."/>
            <person name="Miller A.N."/>
            <person name="Grigoriev I.V."/>
            <person name="Debuchy R."/>
            <person name="Gladieux P."/>
            <person name="Thoren M.H."/>
            <person name="Johannesson H."/>
        </authorList>
    </citation>
    <scope>NUCLEOTIDE SEQUENCE</scope>
    <source>
        <strain evidence="12">CBS 532.94</strain>
    </source>
</reference>
<feature type="compositionally biased region" description="Basic and acidic residues" evidence="8">
    <location>
        <begin position="2901"/>
        <end position="2913"/>
    </location>
</feature>
<dbReference type="PANTHER" id="PTHR13367:SF34">
    <property type="match status" value="1"/>
</dbReference>
<reference evidence="12" key="1">
    <citation type="journal article" date="2023" name="Mol. Phylogenet. Evol.">
        <title>Genome-scale phylogeny and comparative genomics of the fungal order Sordariales.</title>
        <authorList>
            <person name="Hensen N."/>
            <person name="Bonometti L."/>
            <person name="Westerberg I."/>
            <person name="Brannstrom I.O."/>
            <person name="Guillou S."/>
            <person name="Cros-Aarteil S."/>
            <person name="Calhoun S."/>
            <person name="Haridas S."/>
            <person name="Kuo A."/>
            <person name="Mondo S."/>
            <person name="Pangilinan J."/>
            <person name="Riley R."/>
            <person name="LaButti K."/>
            <person name="Andreopoulos B."/>
            <person name="Lipzen A."/>
            <person name="Chen C."/>
            <person name="Yan M."/>
            <person name="Daum C."/>
            <person name="Ng V."/>
            <person name="Clum A."/>
            <person name="Steindorff A."/>
            <person name="Ohm R.A."/>
            <person name="Martin F."/>
            <person name="Silar P."/>
            <person name="Natvig D.O."/>
            <person name="Lalanne C."/>
            <person name="Gautier V."/>
            <person name="Ament-Velasquez S.L."/>
            <person name="Kruys A."/>
            <person name="Hutchinson M.I."/>
            <person name="Powell A.J."/>
            <person name="Barry K."/>
            <person name="Miller A.N."/>
            <person name="Grigoriev I.V."/>
            <person name="Debuchy R."/>
            <person name="Gladieux P."/>
            <person name="Hiltunen Thoren M."/>
            <person name="Johannesson H."/>
        </authorList>
    </citation>
    <scope>NUCLEOTIDE SEQUENCE</scope>
    <source>
        <strain evidence="12">CBS 532.94</strain>
    </source>
</reference>
<evidence type="ECO:0000256" key="5">
    <source>
        <dbReference type="ARBA" id="ARBA00022801"/>
    </source>
</evidence>
<dbReference type="Pfam" id="PF20255">
    <property type="entry name" value="DUF6606"/>
    <property type="match status" value="1"/>
</dbReference>
<dbReference type="Pfam" id="PF12359">
    <property type="entry name" value="DUF3645"/>
    <property type="match status" value="1"/>
</dbReference>
<organism evidence="12 13">
    <name type="scientific">Achaetomium macrosporum</name>
    <dbReference type="NCBI Taxonomy" id="79813"/>
    <lineage>
        <taxon>Eukaryota</taxon>
        <taxon>Fungi</taxon>
        <taxon>Dikarya</taxon>
        <taxon>Ascomycota</taxon>
        <taxon>Pezizomycotina</taxon>
        <taxon>Sordariomycetes</taxon>
        <taxon>Sordariomycetidae</taxon>
        <taxon>Sordariales</taxon>
        <taxon>Chaetomiaceae</taxon>
        <taxon>Achaetomium</taxon>
    </lineage>
</organism>
<protein>
    <recommendedName>
        <fullName evidence="2">ubiquitinyl hydrolase 1</fullName>
        <ecNumber evidence="2">3.4.19.12</ecNumber>
    </recommendedName>
</protein>
<evidence type="ECO:0000256" key="3">
    <source>
        <dbReference type="ARBA" id="ARBA00022670"/>
    </source>
</evidence>
<dbReference type="EMBL" id="MU860089">
    <property type="protein sequence ID" value="KAK4238611.1"/>
    <property type="molecule type" value="Genomic_DNA"/>
</dbReference>
<keyword evidence="4" id="KW-0833">Ubl conjugation pathway</keyword>
<comment type="caution">
    <text evidence="12">The sequence shown here is derived from an EMBL/GenBank/DDBJ whole genome shotgun (WGS) entry which is preliminary data.</text>
</comment>
<dbReference type="Proteomes" id="UP001303760">
    <property type="component" value="Unassembled WGS sequence"/>
</dbReference>
<proteinExistence type="predicted"/>
<feature type="domain" description="DUF3645" evidence="10">
    <location>
        <begin position="2420"/>
        <end position="2452"/>
    </location>
</feature>
<dbReference type="InterPro" id="IPR051346">
    <property type="entry name" value="OTU_Deubiquitinase"/>
</dbReference>
<comment type="catalytic activity">
    <reaction evidence="1">
        <text>Thiol-dependent hydrolysis of ester, thioester, amide, peptide and isopeptide bonds formed by the C-terminal Gly of ubiquitin (a 76-residue protein attached to proteins as an intracellular targeting signal).</text>
        <dbReference type="EC" id="3.4.19.12"/>
    </reaction>
</comment>
<feature type="domain" description="DUF6606" evidence="11">
    <location>
        <begin position="22"/>
        <end position="295"/>
    </location>
</feature>
<evidence type="ECO:0000256" key="1">
    <source>
        <dbReference type="ARBA" id="ARBA00000707"/>
    </source>
</evidence>
<keyword evidence="3" id="KW-0645">Protease</keyword>
<dbReference type="GO" id="GO:0004843">
    <property type="term" value="F:cysteine-type deubiquitinase activity"/>
    <property type="evidence" value="ECO:0007669"/>
    <property type="project" value="UniProtKB-EC"/>
</dbReference>
<keyword evidence="13" id="KW-1185">Reference proteome</keyword>
<feature type="coiled-coil region" evidence="7">
    <location>
        <begin position="577"/>
        <end position="619"/>
    </location>
</feature>
<sequence length="3198" mass="358526">MAGPTVESATRAPPMESLGFSINHVFLPPRVPQKDDASIPEEHTLISLLLESAKQFGKQTSPAVSDRLGPAIRMVERLLNVKPGLDMDSKAKEALVRGVMLELAEGEHVLLHMRAQNAGLLLTGCRDDILVEAFELLAPNKDVMSCEGRLIRHFPGCVAAVHRTMLHDPDFLNELIHVLRQLELQASPVTRPKTSKSGQEHVEERDTNSPLLVTDMVMGILGGLEGSRSVEPERICKRSREQVSWNSALLPFHRSLTWLLLRVALRLVLDRDRSQDADVSLYKALITFHHGRLLELAGQCGFDADLRFAMGAKLVRRISKLDPQHNVPWLQRTRDIITANHDELQRQWQLVQKEGITIQESRLKKLCFQGDAALRLRDLNKHLSWIQARSMDIHDTAGPGDETSSSRLVSDDLPTLGRFTAIDRQAFVLIELESWIESNLSSWVDNRLQLHNNKPVEADEDLSKLQELMTVYRERASGAYTGNPEALSVMYLNIMDLWVALDQIAGKAIPLILEYDPGFTSDFLHTLILPTRTQMARLQAVEFYLSRRRQATRNGYPQAFHRFGEQRSFAVRYFDSSSEHKNLLNEIQAEAKRLEALKLEEYRNKREQYDRLCAEKDRSDHEQEWDDWANQWVCISGCVACNLQNRISALKIGLFERPLPDNLTLSKAIVFEISVPRPVVIWRDVTTQLFLNVFPPRSTQAGESRLWLAADHSGLRPFTTSTSQVQLASNIKPVEASHYRGKHITMVNERNVCVLHPWYKYNYYEVDTKLPNTEVFQEPCVPTECSFAEHQRGPLLDVWTRSTSHTSNDVIASQSSCPPAMSLDEFRAFGHLRSGVRLQWANALCQLIVPSLNWNRESTFFLVLQACLDAGPPSSGGSVLREAHEDLLDDQFVDRLLDALTHALGRFRENWQNEIAVGLLACLATRALSLTTSNTLADSLLAFLSETRSVAVQWARQLREKIASCSGAESNVRRELDERVLMAALICMSTFDITTDLLKPVLGSADNLAVFLEAAIIAHDHTPATDDASNPILLFLTRRWRITMHKSLAFVRGEVVKEMDGNPGIHAAISRFWADYSAPATRWSQLCGKQEHILKGRMTREKGNPIRITLSLLHGRLLVDGYPLSRLPKEYESHPTYQQLFGNQILEVMPSTRKGMRFSACREQQGWVVHFTMAGSELVIQAVLRRDDAASRRECEFIGSSKLGSDVPASFKRNFSHWLDLATGTIEFRSASEPWVSSPNNWLLIQEGERKVLSRGGCYLIDPHSPTGEALSRILSLIESKENVDIVFHSGDRTLALDLPRFSLSFTLAEGKSAITSKHYSGMGIDKCQNIGALVGLQNKLVLREEDVPTCSTPRRVVLVPRGPLSWSKTSDHVSVSVAISESLHVKHDAFTIDPMLGRITSSGALSGKLYLCLLHAVTSHCLPDPLTGRTGTEEALRILSSASVRSFQQLDMESYDLLRQIARISPKRRFYPEHLQDMEQVEWSDKLPVLSQHEGFCPMIDSILQHAEDCKRLQQDDGRAANLPDFAPFKKSSPLLVRRAKIRNAMFRVSEFGAENYTAKFDRQYSGRQDHGRGKQGFEKLRRATLVTKCIMSGCPKLVERPSDGLREAILGITGTKFHGSPDVDIAFNFDQLQPHSKSLAGLWCSLHRALAQEPNQYKATFFLCALVYAERASWDIVQALMAFVIDRCKFQTKVTPPMEECFDLSYSMSSMQRIVKGIIEGRLFSLSNCPEANLPQRPNEGKEAAKRRRKRTWEARSAELARKFGSDLERQWTSNQLKHPPCWTVMEPMGERYTSYMNVSAIMPEVRKALDLARRTAAFEKYVDGVVGELKRMSLVSCVEFDQHKSTFDPPEVPLNPAEQVSRLGFVQSSALFSRRAPSTQRPQPADFTELYDQVTQTAGDSSPLAGVLNQLSALCGQKPYQVAYIDELRCSSSSMATFRHQLRQELGNLQSVFENYLLQCKQTTEGIRRSIEQSLAGQSIADATFKAASLYPRISPIFLLQRLTRGFWNDLPMDWRECLVNYGLSMAYLQRGERLVNASRHPDRQADLLKEILNTGSHGSEDGDPLTFPESLILELEQGILIRPVQQRIAAKMRDPPGGANSVMQLNMGEGKSSVIVPIVSASLADGNRLVRVVVAKPQSKQMMHTLIATLGGLINRRVFYLPISRGSRLTGPDVQVVQRILETCREEGGVLLVQPEHLLSFKLMCLESTWADRTRAEGVDKRILDVYRNFEDVSRDIVDESDENFSVKFELIYTMGSQQPIDMSPDRWTILQELMDVVLEIARGIIAGPKAGRVKGLLVEEGQTSRRFPTIRILEEAASKRLVHAIAEHVCRTGLRGFPVQHQSEQMRQAVLKYMLEPNPTPGQIAAVENATSGFFSEPTTKNALLLLRGLLATGVISFALGQKRFRVNYGLAPDRRPPTMLAIPYRAKDSPTPRSEFSHPDVVIVLTCLSYYYQGLSDNELRTCLEALSKSDQAEQEYSRWAAASPRLPSSLSHFSGVNLEDSVLCKQSIFPAVRYAKPAIDFYLATVVFPKEMREFPSKLSASGWDLGKATQHPLTGFSGTTDSKYVLPLSVTALDLPEQRHTNSSVLACLLREENTVLELGGDHAHGSQSLTVNTVLAAATSSPQPMRVVLDVGAQIIELSNLQVARRWLELVPTEEADAVIFFNDQDELSVLTRNGVVESFLTSPFATQTDRCLVFLDQAHTRGTDLKLPDSYRAAVTLRPGVTKDTLVQACMRMRKLGQGQSVTFCVSSEMQKRIRKLANIEGCRPLTVSDILVCAIAETWEDAHRSLPLWATQGIRHQYQEVVWEKVNKTGDLTVKDVQQYLEDEAQSLEQRYRPLAEESGANAQSVTARLKAALTLESRQDHVARIKAKCIEFGLANLDAMGNLQEEQERELAPEVERERQVQRPPAQKPAAHHLHTDVRTFALSGVFNPQSPAFLPAFHSLATTSAAALFPVSKFPSDLLVTADFARTVQHDDKSSRSDACQRPVQWLLTHPSPTARHGMHMVVISPWEANELKALLTTTNPTAAPSPGADSVQLRAYLPRTSLSYHSLEHLDTYTIPSSRQTPAPPPELLTTQLNLFSGQLYLRSYQSYLCLCQYLGLSYKPNAAWDTDLPADGFVGRARGGEGYEECEFEEVSPVAFLGVLFKRVRRDGVVDGQAERTHMGRVLAGEILREGDFEVVEQEEGEQ</sequence>
<dbReference type="EC" id="3.4.19.12" evidence="2"/>
<dbReference type="InterPro" id="IPR046541">
    <property type="entry name" value="DUF6606"/>
</dbReference>